<evidence type="ECO:0000313" key="1">
    <source>
        <dbReference type="EMBL" id="EOH96804.1"/>
    </source>
</evidence>
<dbReference type="eggNOG" id="COG4886">
    <property type="taxonomic scope" value="Bacteria"/>
</dbReference>
<protein>
    <recommendedName>
        <fullName evidence="5">WxL domain-containing protein</fullName>
    </recommendedName>
</protein>
<dbReference type="InterPro" id="IPR032675">
    <property type="entry name" value="LRR_dom_sf"/>
</dbReference>
<dbReference type="PANTHER" id="PTHR48009:SF4">
    <property type="entry name" value="LEUCINE-RICH REPEAT (LRR) FAMILY PROTEIN"/>
    <property type="match status" value="1"/>
</dbReference>
<dbReference type="RefSeq" id="WP_010761964.1">
    <property type="nucleotide sequence ID" value="NZ_KB946316.1"/>
</dbReference>
<evidence type="ECO:0008006" key="5">
    <source>
        <dbReference type="Google" id="ProtNLM"/>
    </source>
</evidence>
<dbReference type="Proteomes" id="UP000014197">
    <property type="component" value="Unassembled WGS sequence"/>
</dbReference>
<dbReference type="STRING" id="155618.RV06_GL001599"/>
<dbReference type="Gene3D" id="3.80.10.10">
    <property type="entry name" value="Ribonuclease Inhibitor"/>
    <property type="match status" value="1"/>
</dbReference>
<sequence>MIISREAKKQLLLILASIILLGLFEVAFFSKTVDGAIINVINENGTPATGDANFPPDRPVIRPQYFGNDPRKDIRWANGAPLFPSNDINRVRYKKGDIFFYNRVASYKGRLLALKFEMLIGPEASGSGAGFFTITLNENGSIAIGDHTFANKDKYHFRTQLVYMDNRESVNNIYLGLPIEVTGAFWDWTDPDNTPAEKYGFVGVDPVALEKQFYLKNSITTNASTGEYDRPFSYAPSTREFIIDGEKLLGVIPPYYRDNSLEPARWTKAFFFSVVRNEQNAKFKIRRYGTAGGVSTFLQPDVRFPFTPYYSAPEIEGHDNINDIGVSYTINEAVYSAYPNAYPEEGLLFVIEDEKSVYKELASSDFKIYDKNNYNITNKFNVFIPNKSMALISISKEPLKSLANNTIRIEFKGTDYDKNKLEERYDSASNRYELPLKVSARWKSGNQYYEETSMNNAIQGGGPFGEVKSGIGIHLGSTTETLDANEFVTNAKSLLEGDQVSASFDQYMEFNEPGEKEVAVTLTSMLDPNRKKRMKVKVNVLNKTVSRSDFDNQNWLIDEIDRQLAPKAIDKKTVFQSDLLAITAINLNSESTSFPNQFIPKNIDWLANLQTLQVKEKKLEGELPVTIGNLLKLKEVDISKNYFRGAIPAGLSRLTKLNKLLLNENQFVGRIPEFKHGISELVIHDNQVTYNAKEAPEFLTGNYEMTFIGQKQQNNLRLVGNSIVRIDQDKTEIRPFDPTSSGYFNLHAEQKNKETPIDLYAQHTFEIKNVMTDEVLYTGYATKDVVLSVNVNDKLKVVMDGAEQNDNNSFQLTIKKMISKLVVNFVIEGQEQISEPLVFEGEVGSFLNLKEDKQLKKVIKDIEAQHYQLVKAPENEEAIQLLHEDRTIEYEFKGMLFVQSSPNFLNFGRKSLGIPFIKVEKAKYDKPLIVWDNRKNGGAWNLTATLKKPLTSQEDSSKTLPSAIHYKVSDEKTVVLSENEPQSVAERTHEVNGQYNVSNEWDKNESGLFLEVPSGEVLQAGSYRATILWQVEQTP</sequence>
<proteinExistence type="predicted"/>
<reference evidence="1 3" key="1">
    <citation type="submission" date="2013-02" db="EMBL/GenBank/DDBJ databases">
        <title>The Genome Sequence of Enterococcus haemoperoxidus BAA-382.</title>
        <authorList>
            <consortium name="The Broad Institute Genome Sequencing Platform"/>
            <consortium name="The Broad Institute Genome Sequencing Center for Infectious Disease"/>
            <person name="Earl A.M."/>
            <person name="Gilmore M.S."/>
            <person name="Lebreton F."/>
            <person name="Walker B."/>
            <person name="Young S.K."/>
            <person name="Zeng Q."/>
            <person name="Gargeya S."/>
            <person name="Fitzgerald M."/>
            <person name="Haas B."/>
            <person name="Abouelleil A."/>
            <person name="Alvarado L."/>
            <person name="Arachchi H.M."/>
            <person name="Berlin A.M."/>
            <person name="Chapman S.B."/>
            <person name="Dewar J."/>
            <person name="Goldberg J."/>
            <person name="Griggs A."/>
            <person name="Gujja S."/>
            <person name="Hansen M."/>
            <person name="Howarth C."/>
            <person name="Imamovic A."/>
            <person name="Larimer J."/>
            <person name="McCowan C."/>
            <person name="Murphy C."/>
            <person name="Neiman D."/>
            <person name="Pearson M."/>
            <person name="Priest M."/>
            <person name="Roberts A."/>
            <person name="Saif S."/>
            <person name="Shea T."/>
            <person name="Sisk P."/>
            <person name="Sykes S."/>
            <person name="Wortman J."/>
            <person name="Nusbaum C."/>
            <person name="Birren B."/>
        </authorList>
    </citation>
    <scope>NUCLEOTIDE SEQUENCE [LARGE SCALE GENOMIC DNA]</scope>
    <source>
        <strain evidence="1 3">ATCC BAA-382</strain>
    </source>
</reference>
<dbReference type="PANTHER" id="PTHR48009">
    <property type="entry name" value="LEUCINE-RICH REPEAT (LRR) FAMILY PROTEIN"/>
    <property type="match status" value="1"/>
</dbReference>
<dbReference type="PATRIC" id="fig|1158608.3.peg.1739"/>
<dbReference type="SUPFAM" id="SSF52058">
    <property type="entry name" value="L domain-like"/>
    <property type="match status" value="1"/>
</dbReference>
<accession>R2T981</accession>
<dbReference type="Proteomes" id="UP000013858">
    <property type="component" value="Unassembled WGS sequence"/>
</dbReference>
<dbReference type="AlphaFoldDB" id="R2T981"/>
<name>R2T981_9ENTE</name>
<dbReference type="EMBL" id="ASVY01000003">
    <property type="protein sequence ID" value="EOT60093.1"/>
    <property type="molecule type" value="Genomic_DNA"/>
</dbReference>
<keyword evidence="4" id="KW-1185">Reference proteome</keyword>
<organism evidence="1 3">
    <name type="scientific">Enterococcus haemoperoxidus ATCC BAA-382</name>
    <dbReference type="NCBI Taxonomy" id="1158608"/>
    <lineage>
        <taxon>Bacteria</taxon>
        <taxon>Bacillati</taxon>
        <taxon>Bacillota</taxon>
        <taxon>Bacilli</taxon>
        <taxon>Lactobacillales</taxon>
        <taxon>Enterococcaceae</taxon>
        <taxon>Enterococcus</taxon>
    </lineage>
</organism>
<reference evidence="2 4" key="2">
    <citation type="submission" date="2013-03" db="EMBL/GenBank/DDBJ databases">
        <title>The Genome Sequence of Enterococcus haemoperoxidus BAA-382 (PacBio/Illumina hybrid assembly).</title>
        <authorList>
            <consortium name="The Broad Institute Genomics Platform"/>
            <consortium name="The Broad Institute Genome Sequencing Center for Infectious Disease"/>
            <person name="Earl A."/>
            <person name="Russ C."/>
            <person name="Gilmore M."/>
            <person name="Surin D."/>
            <person name="Walker B."/>
            <person name="Young S."/>
            <person name="Zeng Q."/>
            <person name="Gargeya S."/>
            <person name="Fitzgerald M."/>
            <person name="Haas B."/>
            <person name="Abouelleil A."/>
            <person name="Allen A.W."/>
            <person name="Alvarado L."/>
            <person name="Arachchi H.M."/>
            <person name="Berlin A.M."/>
            <person name="Chapman S.B."/>
            <person name="Gainer-Dewar J."/>
            <person name="Goldberg J."/>
            <person name="Griggs A."/>
            <person name="Gujja S."/>
            <person name="Hansen M."/>
            <person name="Howarth C."/>
            <person name="Imamovic A."/>
            <person name="Ireland A."/>
            <person name="Larimer J."/>
            <person name="McCowan C."/>
            <person name="Murphy C."/>
            <person name="Pearson M."/>
            <person name="Poon T.W."/>
            <person name="Priest M."/>
            <person name="Roberts A."/>
            <person name="Saif S."/>
            <person name="Shea T."/>
            <person name="Sisk P."/>
            <person name="Sykes S."/>
            <person name="Wortman J."/>
            <person name="Nusbaum C."/>
            <person name="Birren B."/>
        </authorList>
    </citation>
    <scope>NUCLEOTIDE SEQUENCE [LARGE SCALE GENOMIC DNA]</scope>
    <source>
        <strain evidence="2 4">ATCC BAA-382</strain>
    </source>
</reference>
<comment type="caution">
    <text evidence="1">The sequence shown here is derived from an EMBL/GenBank/DDBJ whole genome shotgun (WGS) entry which is preliminary data.</text>
</comment>
<evidence type="ECO:0000313" key="2">
    <source>
        <dbReference type="EMBL" id="EOT60093.1"/>
    </source>
</evidence>
<gene>
    <name evidence="2" type="ORF">I583_02728</name>
    <name evidence="1" type="ORF">UAW_01762</name>
</gene>
<dbReference type="EMBL" id="AJAR01000015">
    <property type="protein sequence ID" value="EOH96804.1"/>
    <property type="molecule type" value="Genomic_DNA"/>
</dbReference>
<dbReference type="InterPro" id="IPR053213">
    <property type="entry name" value="RLP29"/>
</dbReference>
<evidence type="ECO:0000313" key="4">
    <source>
        <dbReference type="Proteomes" id="UP000014197"/>
    </source>
</evidence>
<evidence type="ECO:0000313" key="3">
    <source>
        <dbReference type="Proteomes" id="UP000013858"/>
    </source>
</evidence>